<accession>A0A367ZJ52</accession>
<sequence>MSLRIEEHPILTFKKGKKVTFTFDGKKLEGFEGEPIAAALHAAGIRLLRHSPHKNRARGFFCAIGRCSSCMMEVNGVVNTMTCITPLAAGMDVKTQKGHGVIKP</sequence>
<dbReference type="PROSITE" id="PS00197">
    <property type="entry name" value="2FE2S_FER_1"/>
    <property type="match status" value="1"/>
</dbReference>
<evidence type="ECO:0000313" key="4">
    <source>
        <dbReference type="Proteomes" id="UP000252355"/>
    </source>
</evidence>
<proteinExistence type="predicted"/>
<organism evidence="3 4">
    <name type="scientific">Candidatus Ozemobacter sibiricus</name>
    <dbReference type="NCBI Taxonomy" id="2268124"/>
    <lineage>
        <taxon>Bacteria</taxon>
        <taxon>Candidatus Ozemobacteria</taxon>
        <taxon>Candidatus Ozemobacterales</taxon>
        <taxon>Candidatus Ozemobacteraceae</taxon>
        <taxon>Candidatus Ozemobacter</taxon>
    </lineage>
</organism>
<comment type="caution">
    <text evidence="3">The sequence shown here is derived from an EMBL/GenBank/DDBJ whole genome shotgun (WGS) entry which is preliminary data.</text>
</comment>
<protein>
    <submittedName>
        <fullName evidence="3">Sarcosine oxidase alpha subunit</fullName>
    </submittedName>
</protein>
<name>A0A367ZJ52_9BACT</name>
<dbReference type="InterPro" id="IPR042204">
    <property type="entry name" value="2Fe-2S-bd_N"/>
</dbReference>
<dbReference type="GO" id="GO:0051537">
    <property type="term" value="F:2 iron, 2 sulfur cluster binding"/>
    <property type="evidence" value="ECO:0007669"/>
    <property type="project" value="InterPro"/>
</dbReference>
<dbReference type="Gene3D" id="3.10.20.440">
    <property type="entry name" value="2Fe-2S iron-sulphur cluster binding domain, sarcosine oxidase, alpha subunit, N-terminal domain"/>
    <property type="match status" value="1"/>
</dbReference>
<dbReference type="InterPro" id="IPR006058">
    <property type="entry name" value="2Fe2S_fd_BS"/>
</dbReference>
<dbReference type="EMBL" id="QOQW01000028">
    <property type="protein sequence ID" value="RCK78068.1"/>
    <property type="molecule type" value="Genomic_DNA"/>
</dbReference>
<evidence type="ECO:0000256" key="1">
    <source>
        <dbReference type="ARBA" id="ARBA00023002"/>
    </source>
</evidence>
<evidence type="ECO:0000259" key="2">
    <source>
        <dbReference type="PROSITE" id="PS51085"/>
    </source>
</evidence>
<feature type="domain" description="2Fe-2S ferredoxin-type" evidence="2">
    <location>
        <begin position="17"/>
        <end position="99"/>
    </location>
</feature>
<evidence type="ECO:0000313" key="3">
    <source>
        <dbReference type="EMBL" id="RCK78068.1"/>
    </source>
</evidence>
<dbReference type="SUPFAM" id="SSF54292">
    <property type="entry name" value="2Fe-2S ferredoxin-like"/>
    <property type="match status" value="1"/>
</dbReference>
<gene>
    <name evidence="3" type="ORF">OZSIB_1844</name>
</gene>
<dbReference type="AlphaFoldDB" id="A0A367ZJ52"/>
<dbReference type="Proteomes" id="UP000252355">
    <property type="component" value="Unassembled WGS sequence"/>
</dbReference>
<dbReference type="Pfam" id="PF13510">
    <property type="entry name" value="Fer2_4"/>
    <property type="match status" value="1"/>
</dbReference>
<dbReference type="InterPro" id="IPR036010">
    <property type="entry name" value="2Fe-2S_ferredoxin-like_sf"/>
</dbReference>
<reference evidence="3 4" key="1">
    <citation type="submission" date="2018-05" db="EMBL/GenBank/DDBJ databases">
        <title>A metagenomic window into the 2 km-deep terrestrial subsurface aquifer revealed taxonomically and functionally diverse microbial community comprising novel uncultured bacterial lineages.</title>
        <authorList>
            <person name="Kadnikov V.V."/>
            <person name="Mardanov A.V."/>
            <person name="Beletsky A.V."/>
            <person name="Banks D."/>
            <person name="Pimenov N.V."/>
            <person name="Frank Y.A."/>
            <person name="Karnachuk O.V."/>
            <person name="Ravin N.V."/>
        </authorList>
    </citation>
    <scope>NUCLEOTIDE SEQUENCE [LARGE SCALE GENOMIC DNA]</scope>
    <source>
        <strain evidence="3">BY5</strain>
    </source>
</reference>
<dbReference type="InterPro" id="IPR001041">
    <property type="entry name" value="2Fe-2S_ferredoxin-type"/>
</dbReference>
<keyword evidence="1" id="KW-0560">Oxidoreductase</keyword>
<dbReference type="CDD" id="cd00207">
    <property type="entry name" value="fer2"/>
    <property type="match status" value="1"/>
</dbReference>
<dbReference type="PROSITE" id="PS51085">
    <property type="entry name" value="2FE2S_FER_2"/>
    <property type="match status" value="1"/>
</dbReference>
<dbReference type="GO" id="GO:0016491">
    <property type="term" value="F:oxidoreductase activity"/>
    <property type="evidence" value="ECO:0007669"/>
    <property type="project" value="UniProtKB-KW"/>
</dbReference>